<accession>A0A5C6PSI4</accession>
<dbReference type="EMBL" id="RHFK02000001">
    <property type="protein sequence ID" value="TWW81839.1"/>
    <property type="molecule type" value="Genomic_DNA"/>
</dbReference>
<comment type="caution">
    <text evidence="2">The sequence shown here is derived from an EMBL/GenBank/DDBJ whole genome shotgun (WGS) entry which is preliminary data.</text>
</comment>
<dbReference type="Proteomes" id="UP000324091">
    <property type="component" value="Chromosome 1"/>
</dbReference>
<feature type="signal peptide" evidence="1">
    <location>
        <begin position="1"/>
        <end position="32"/>
    </location>
</feature>
<protein>
    <submittedName>
        <fullName evidence="2">Uncharacterized protein</fullName>
    </submittedName>
</protein>
<organism evidence="2 3">
    <name type="scientific">Takifugu flavidus</name>
    <name type="common">sansaifugu</name>
    <dbReference type="NCBI Taxonomy" id="433684"/>
    <lineage>
        <taxon>Eukaryota</taxon>
        <taxon>Metazoa</taxon>
        <taxon>Chordata</taxon>
        <taxon>Craniata</taxon>
        <taxon>Vertebrata</taxon>
        <taxon>Euteleostomi</taxon>
        <taxon>Actinopterygii</taxon>
        <taxon>Neopterygii</taxon>
        <taxon>Teleostei</taxon>
        <taxon>Neoteleostei</taxon>
        <taxon>Acanthomorphata</taxon>
        <taxon>Eupercaria</taxon>
        <taxon>Tetraodontiformes</taxon>
        <taxon>Tetradontoidea</taxon>
        <taxon>Tetraodontidae</taxon>
        <taxon>Takifugu</taxon>
    </lineage>
</organism>
<sequence>MRVTRAPSWSQAWGWGMLASAWWPDLCQWSLAGHSPKRQHGIPFPWAHHLQEGPRGSGTWNVTSLVGKEPELVREVEKFRLHIVGLTSRSSENDVVLLASSARDLQLSLDRFAAACQAAGMKMASKSEAMVRCTGP</sequence>
<evidence type="ECO:0000313" key="3">
    <source>
        <dbReference type="Proteomes" id="UP000324091"/>
    </source>
</evidence>
<name>A0A5C6PSI4_9TELE</name>
<reference evidence="2 3" key="1">
    <citation type="submission" date="2019-04" db="EMBL/GenBank/DDBJ databases">
        <title>Chromosome genome assembly for Takifugu flavidus.</title>
        <authorList>
            <person name="Xiao S."/>
        </authorList>
    </citation>
    <scope>NUCLEOTIDE SEQUENCE [LARGE SCALE GENOMIC DNA]</scope>
    <source>
        <strain evidence="2">HTHZ2018</strain>
        <tissue evidence="2">Muscle</tissue>
    </source>
</reference>
<feature type="chain" id="PRO_5022767787" evidence="1">
    <location>
        <begin position="33"/>
        <end position="136"/>
    </location>
</feature>
<keyword evidence="1" id="KW-0732">Signal</keyword>
<gene>
    <name evidence="2" type="ORF">D4764_01G0016540</name>
</gene>
<proteinExistence type="predicted"/>
<evidence type="ECO:0000256" key="1">
    <source>
        <dbReference type="SAM" id="SignalP"/>
    </source>
</evidence>
<evidence type="ECO:0000313" key="2">
    <source>
        <dbReference type="EMBL" id="TWW81839.1"/>
    </source>
</evidence>
<keyword evidence="3" id="KW-1185">Reference proteome</keyword>
<dbReference type="AlphaFoldDB" id="A0A5C6PSI4"/>